<dbReference type="PANTHER" id="PTHR43646:SF2">
    <property type="entry name" value="GLYCOSYLTRANSFERASE 2-LIKE DOMAIN-CONTAINING PROTEIN"/>
    <property type="match status" value="1"/>
</dbReference>
<feature type="domain" description="Glycosyltransferase 2-like" evidence="6">
    <location>
        <begin position="2"/>
        <end position="117"/>
    </location>
</feature>
<dbReference type="InterPro" id="IPR026461">
    <property type="entry name" value="Trfase_2_rSAM/seldom_assoc"/>
</dbReference>
<gene>
    <name evidence="7" type="ORF">G3O08_02020</name>
</gene>
<comment type="caution">
    <text evidence="7">The sequence shown here is derived from an EMBL/GenBank/DDBJ whole genome shotgun (WGS) entry which is preliminary data.</text>
</comment>
<evidence type="ECO:0000256" key="2">
    <source>
        <dbReference type="ARBA" id="ARBA00022475"/>
    </source>
</evidence>
<comment type="subcellular location">
    <subcellularLocation>
        <location evidence="1">Cell membrane</location>
    </subcellularLocation>
</comment>
<organism evidence="7 8">
    <name type="scientific">Cryomorpha ignava</name>
    <dbReference type="NCBI Taxonomy" id="101383"/>
    <lineage>
        <taxon>Bacteria</taxon>
        <taxon>Pseudomonadati</taxon>
        <taxon>Bacteroidota</taxon>
        <taxon>Flavobacteriia</taxon>
        <taxon>Flavobacteriales</taxon>
        <taxon>Cryomorphaceae</taxon>
        <taxon>Cryomorpha</taxon>
    </lineage>
</organism>
<dbReference type="CDD" id="cd02522">
    <property type="entry name" value="GT_2_like_a"/>
    <property type="match status" value="1"/>
</dbReference>
<keyword evidence="5" id="KW-0472">Membrane</keyword>
<dbReference type="NCBIfam" id="TIGR04283">
    <property type="entry name" value="glyco_like_mftF"/>
    <property type="match status" value="1"/>
</dbReference>
<evidence type="ECO:0000256" key="5">
    <source>
        <dbReference type="ARBA" id="ARBA00023136"/>
    </source>
</evidence>
<protein>
    <submittedName>
        <fullName evidence="7">Glycosyltransferase family 2 protein</fullName>
    </submittedName>
</protein>
<dbReference type="AlphaFoldDB" id="A0A7K3WKV7"/>
<dbReference type="Gene3D" id="3.90.550.10">
    <property type="entry name" value="Spore Coat Polysaccharide Biosynthesis Protein SpsA, Chain A"/>
    <property type="match status" value="1"/>
</dbReference>
<evidence type="ECO:0000259" key="6">
    <source>
        <dbReference type="Pfam" id="PF00535"/>
    </source>
</evidence>
<evidence type="ECO:0000313" key="8">
    <source>
        <dbReference type="Proteomes" id="UP000486602"/>
    </source>
</evidence>
<dbReference type="Proteomes" id="UP000486602">
    <property type="component" value="Unassembled WGS sequence"/>
</dbReference>
<accession>A0A7K3WKV7</accession>
<dbReference type="PANTHER" id="PTHR43646">
    <property type="entry name" value="GLYCOSYLTRANSFERASE"/>
    <property type="match status" value="1"/>
</dbReference>
<dbReference type="InterPro" id="IPR029044">
    <property type="entry name" value="Nucleotide-diphossugar_trans"/>
</dbReference>
<keyword evidence="8" id="KW-1185">Reference proteome</keyword>
<dbReference type="EMBL" id="JAAGVY010000002">
    <property type="protein sequence ID" value="NEN22280.1"/>
    <property type="molecule type" value="Genomic_DNA"/>
</dbReference>
<evidence type="ECO:0000256" key="1">
    <source>
        <dbReference type="ARBA" id="ARBA00004236"/>
    </source>
</evidence>
<proteinExistence type="predicted"/>
<reference evidence="7 8" key="1">
    <citation type="submission" date="2020-02" db="EMBL/GenBank/DDBJ databases">
        <title>Out from the shadows clarifying the taxonomy of the family Cryomorphaceae and related taxa by utilizing the GTDB taxonomic framework.</title>
        <authorList>
            <person name="Bowman J.P."/>
        </authorList>
    </citation>
    <scope>NUCLEOTIDE SEQUENCE [LARGE SCALE GENOMIC DNA]</scope>
    <source>
        <strain evidence="7 8">QSSC 1-22</strain>
    </source>
</reference>
<keyword evidence="3" id="KW-0328">Glycosyltransferase</keyword>
<dbReference type="GO" id="GO:0005886">
    <property type="term" value="C:plasma membrane"/>
    <property type="evidence" value="ECO:0007669"/>
    <property type="project" value="UniProtKB-SubCell"/>
</dbReference>
<evidence type="ECO:0000313" key="7">
    <source>
        <dbReference type="EMBL" id="NEN22280.1"/>
    </source>
</evidence>
<keyword evidence="4 7" id="KW-0808">Transferase</keyword>
<dbReference type="SUPFAM" id="SSF53448">
    <property type="entry name" value="Nucleotide-diphospho-sugar transferases"/>
    <property type="match status" value="1"/>
</dbReference>
<sequence length="231" mass="26215">MSIIIPTLNEEGHIIQLIERLESCSAPIEIIIADGGSTDNTIANAQHAGAKVVNLKKPSRPAQLNIGADIAKADILYFVHADTLPPTDFAEQIVTAVKNGARFGCFRFKFDKNKGMLKFNSYCTRFPIMMFRGGDQSLFIQKSLFDKLGGYDESHVVMEDYDIIRRGKKLSEFTLIQDDVQVSTRKYEQNSYLRVNWANFIVFSLYYCGVSPEKLLNIYLYLIKHPKAEMK</sequence>
<dbReference type="Pfam" id="PF00535">
    <property type="entry name" value="Glycos_transf_2"/>
    <property type="match status" value="1"/>
</dbReference>
<keyword evidence="2" id="KW-1003">Cell membrane</keyword>
<dbReference type="GO" id="GO:0016757">
    <property type="term" value="F:glycosyltransferase activity"/>
    <property type="evidence" value="ECO:0007669"/>
    <property type="project" value="UniProtKB-KW"/>
</dbReference>
<evidence type="ECO:0000256" key="3">
    <source>
        <dbReference type="ARBA" id="ARBA00022676"/>
    </source>
</evidence>
<name>A0A7K3WKV7_9FLAO</name>
<dbReference type="InterPro" id="IPR001173">
    <property type="entry name" value="Glyco_trans_2-like"/>
</dbReference>
<evidence type="ECO:0000256" key="4">
    <source>
        <dbReference type="ARBA" id="ARBA00022679"/>
    </source>
</evidence>